<organism evidence="2">
    <name type="scientific">Eutreptiella gymnastica</name>
    <dbReference type="NCBI Taxonomy" id="73025"/>
    <lineage>
        <taxon>Eukaryota</taxon>
        <taxon>Discoba</taxon>
        <taxon>Euglenozoa</taxon>
        <taxon>Euglenida</taxon>
        <taxon>Spirocuta</taxon>
        <taxon>Euglenophyceae</taxon>
        <taxon>Eutreptiales</taxon>
        <taxon>Eutreptiaceae</taxon>
        <taxon>Eutreptiella</taxon>
    </lineage>
</organism>
<sequence>MGASYAALLPPLGSQEYRNVRQEDSTLSRQLQPTRYRGGLKGFSGRPKRPVSRMVPKPIIIVHPTHAPDSHSQQHVYSRRTSVTTYHQSPKDNKVCYDTLHIIPQTCPLTLSLATPPAWA</sequence>
<reference evidence="2" key="1">
    <citation type="submission" date="2021-01" db="EMBL/GenBank/DDBJ databases">
        <authorList>
            <person name="Corre E."/>
            <person name="Pelletier E."/>
            <person name="Niang G."/>
            <person name="Scheremetjew M."/>
            <person name="Finn R."/>
            <person name="Kale V."/>
            <person name="Holt S."/>
            <person name="Cochrane G."/>
            <person name="Meng A."/>
            <person name="Brown T."/>
            <person name="Cohen L."/>
        </authorList>
    </citation>
    <scope>NUCLEOTIDE SEQUENCE</scope>
    <source>
        <strain evidence="2">NIES-381</strain>
    </source>
</reference>
<evidence type="ECO:0000313" key="2">
    <source>
        <dbReference type="EMBL" id="CAD9016618.1"/>
    </source>
</evidence>
<dbReference type="EMBL" id="HBGA01074139">
    <property type="protein sequence ID" value="CAD9016618.1"/>
    <property type="molecule type" value="Transcribed_RNA"/>
</dbReference>
<feature type="region of interest" description="Disordered" evidence="1">
    <location>
        <begin position="20"/>
        <end position="51"/>
    </location>
</feature>
<dbReference type="AlphaFoldDB" id="A0A7S1IMQ7"/>
<protein>
    <submittedName>
        <fullName evidence="2">Uncharacterized protein</fullName>
    </submittedName>
</protein>
<accession>A0A7S1IMQ7</accession>
<evidence type="ECO:0000256" key="1">
    <source>
        <dbReference type="SAM" id="MobiDB-lite"/>
    </source>
</evidence>
<proteinExistence type="predicted"/>
<name>A0A7S1IMQ7_9EUGL</name>
<gene>
    <name evidence="2" type="ORF">EGYM00392_LOCUS27727</name>
</gene>